<proteinExistence type="predicted"/>
<reference evidence="2 3" key="1">
    <citation type="journal article" date="2009" name="Nature">
        <title>The Sorghum bicolor genome and the diversification of grasses.</title>
        <authorList>
            <person name="Paterson A.H."/>
            <person name="Bowers J.E."/>
            <person name="Bruggmann R."/>
            <person name="Dubchak I."/>
            <person name="Grimwood J."/>
            <person name="Gundlach H."/>
            <person name="Haberer G."/>
            <person name="Hellsten U."/>
            <person name="Mitros T."/>
            <person name="Poliakov A."/>
            <person name="Schmutz J."/>
            <person name="Spannagl M."/>
            <person name="Tang H."/>
            <person name="Wang X."/>
            <person name="Wicker T."/>
            <person name="Bharti A.K."/>
            <person name="Chapman J."/>
            <person name="Feltus F.A."/>
            <person name="Gowik U."/>
            <person name="Grigoriev I.V."/>
            <person name="Lyons E."/>
            <person name="Maher C.A."/>
            <person name="Martis M."/>
            <person name="Narechania A."/>
            <person name="Otillar R.P."/>
            <person name="Penning B.W."/>
            <person name="Salamov A.A."/>
            <person name="Wang Y."/>
            <person name="Zhang L."/>
            <person name="Carpita N.C."/>
            <person name="Freeling M."/>
            <person name="Gingle A.R."/>
            <person name="Hash C.T."/>
            <person name="Keller B."/>
            <person name="Klein P."/>
            <person name="Kresovich S."/>
            <person name="McCann M.C."/>
            <person name="Ming R."/>
            <person name="Peterson D.G."/>
            <person name="Mehboob-ur-Rahman"/>
            <person name="Ware D."/>
            <person name="Westhoff P."/>
            <person name="Mayer K.F."/>
            <person name="Messing J."/>
            <person name="Rokhsar D.S."/>
        </authorList>
    </citation>
    <scope>NUCLEOTIDE SEQUENCE [LARGE SCALE GENOMIC DNA]</scope>
    <source>
        <strain evidence="3">cv. BTx623</strain>
    </source>
</reference>
<name>A0A1W0VRC3_SORBI</name>
<reference evidence="3" key="2">
    <citation type="journal article" date="2018" name="Plant J.">
        <title>The Sorghum bicolor reference genome: improved assembly, gene annotations, a transcriptome atlas, and signatures of genome organization.</title>
        <authorList>
            <person name="McCormick R.F."/>
            <person name="Truong S.K."/>
            <person name="Sreedasyam A."/>
            <person name="Jenkins J."/>
            <person name="Shu S."/>
            <person name="Sims D."/>
            <person name="Kennedy M."/>
            <person name="Amirebrahimi M."/>
            <person name="Weers B.D."/>
            <person name="McKinley B."/>
            <person name="Mattison A."/>
            <person name="Morishige D.T."/>
            <person name="Grimwood J."/>
            <person name="Schmutz J."/>
            <person name="Mullet J.E."/>
        </authorList>
    </citation>
    <scope>NUCLEOTIDE SEQUENCE [LARGE SCALE GENOMIC DNA]</scope>
    <source>
        <strain evidence="3">cv. BTx623</strain>
    </source>
</reference>
<dbReference type="AlphaFoldDB" id="A0A1W0VRC3"/>
<evidence type="ECO:0000313" key="2">
    <source>
        <dbReference type="EMBL" id="OQU75838.1"/>
    </source>
</evidence>
<organism evidence="2 3">
    <name type="scientific">Sorghum bicolor</name>
    <name type="common">Sorghum</name>
    <name type="synonym">Sorghum vulgare</name>
    <dbReference type="NCBI Taxonomy" id="4558"/>
    <lineage>
        <taxon>Eukaryota</taxon>
        <taxon>Viridiplantae</taxon>
        <taxon>Streptophyta</taxon>
        <taxon>Embryophyta</taxon>
        <taxon>Tracheophyta</taxon>
        <taxon>Spermatophyta</taxon>
        <taxon>Magnoliopsida</taxon>
        <taxon>Liliopsida</taxon>
        <taxon>Poales</taxon>
        <taxon>Poaceae</taxon>
        <taxon>PACMAD clade</taxon>
        <taxon>Panicoideae</taxon>
        <taxon>Andropogonodae</taxon>
        <taxon>Andropogoneae</taxon>
        <taxon>Sorghinae</taxon>
        <taxon>Sorghum</taxon>
    </lineage>
</organism>
<accession>A0A1W0VRC3</accession>
<evidence type="ECO:0000313" key="3">
    <source>
        <dbReference type="Proteomes" id="UP000000768"/>
    </source>
</evidence>
<keyword evidence="3" id="KW-1185">Reference proteome</keyword>
<evidence type="ECO:0000256" key="1">
    <source>
        <dbReference type="SAM" id="MobiDB-lite"/>
    </source>
</evidence>
<protein>
    <submittedName>
        <fullName evidence="2">Uncharacterized protein</fullName>
    </submittedName>
</protein>
<feature type="region of interest" description="Disordered" evidence="1">
    <location>
        <begin position="19"/>
        <end position="42"/>
    </location>
</feature>
<dbReference type="Proteomes" id="UP000000768">
    <property type="component" value="Chromosome 10"/>
</dbReference>
<dbReference type="InParanoid" id="A0A1W0VRC3"/>
<gene>
    <name evidence="2" type="ORF">SORBI_3010G041301</name>
</gene>
<dbReference type="Gramene" id="OQU75838">
    <property type="protein sequence ID" value="OQU75838"/>
    <property type="gene ID" value="SORBI_3010G041301"/>
</dbReference>
<sequence>MGVAVLDGRCECAMHDGIHTSTLGGGTERQVEAGTRGGGGRPGESIFALGAMTQLMRSYRGASIAG</sequence>
<dbReference type="EMBL" id="CM000769">
    <property type="protein sequence ID" value="OQU75838.1"/>
    <property type="molecule type" value="Genomic_DNA"/>
</dbReference>